<dbReference type="Proteomes" id="UP000034832">
    <property type="component" value="Unassembled WGS sequence"/>
</dbReference>
<reference evidence="2" key="1">
    <citation type="submission" date="2019-04" db="EMBL/GenBank/DDBJ databases">
        <title>Whole genome sequencing of cave bacteria.</title>
        <authorList>
            <person name="Gan H.M."/>
            <person name="Barton H."/>
            <person name="Savka M.A."/>
        </authorList>
    </citation>
    <scope>NUCLEOTIDE SEQUENCE [LARGE SCALE GENOMIC DNA]</scope>
    <source>
        <strain evidence="2">LC387</strain>
    </source>
</reference>
<organism evidence="2 3">
    <name type="scientific">Afipia massiliensis</name>
    <dbReference type="NCBI Taxonomy" id="211460"/>
    <lineage>
        <taxon>Bacteria</taxon>
        <taxon>Pseudomonadati</taxon>
        <taxon>Pseudomonadota</taxon>
        <taxon>Alphaproteobacteria</taxon>
        <taxon>Hyphomicrobiales</taxon>
        <taxon>Nitrobacteraceae</taxon>
        <taxon>Afipia</taxon>
    </lineage>
</organism>
<dbReference type="InterPro" id="IPR038573">
    <property type="entry name" value="BrnT_sf"/>
</dbReference>
<dbReference type="Pfam" id="PF04365">
    <property type="entry name" value="BrnT_toxin"/>
    <property type="match status" value="1"/>
</dbReference>
<dbReference type="AlphaFoldDB" id="A0A4U6BNA4"/>
<sequence>MADNGPELTFIAASSFEWDDDKNHRNIEKHGIDFDDAVEVFDGPILLYRSDRNLEERWVAIGKSNDHVIAVIFTRRNDIIRIISARSARKNEKESYRHTSIGRPAKGKD</sequence>
<feature type="region of interest" description="Disordered" evidence="1">
    <location>
        <begin position="88"/>
        <end position="109"/>
    </location>
</feature>
<dbReference type="STRING" id="211460.YH63_08165"/>
<proteinExistence type="predicted"/>
<evidence type="ECO:0000256" key="1">
    <source>
        <dbReference type="SAM" id="MobiDB-lite"/>
    </source>
</evidence>
<name>A0A4U6BNA4_9BRAD</name>
<accession>A0A4U6BNA4</accession>
<comment type="caution">
    <text evidence="2">The sequence shown here is derived from an EMBL/GenBank/DDBJ whole genome shotgun (WGS) entry which is preliminary data.</text>
</comment>
<evidence type="ECO:0000313" key="3">
    <source>
        <dbReference type="Proteomes" id="UP000034832"/>
    </source>
</evidence>
<dbReference type="OrthoDB" id="839663at2"/>
<gene>
    <name evidence="2" type="ORF">YH63_010825</name>
</gene>
<protein>
    <submittedName>
        <fullName evidence="2">BrnT family toxin</fullName>
    </submittedName>
</protein>
<keyword evidence="3" id="KW-1185">Reference proteome</keyword>
<dbReference type="EMBL" id="LBIA02000001">
    <property type="protein sequence ID" value="TKT71869.1"/>
    <property type="molecule type" value="Genomic_DNA"/>
</dbReference>
<dbReference type="RefSeq" id="WP_046827604.1">
    <property type="nucleotide sequence ID" value="NZ_LBIA02000001.1"/>
</dbReference>
<dbReference type="Gene3D" id="3.10.450.530">
    <property type="entry name" value="Ribonuclease toxin, BrnT, of type II toxin-antitoxin system"/>
    <property type="match status" value="1"/>
</dbReference>
<evidence type="ECO:0000313" key="2">
    <source>
        <dbReference type="EMBL" id="TKT71869.1"/>
    </source>
</evidence>
<dbReference type="InterPro" id="IPR007460">
    <property type="entry name" value="BrnT_toxin"/>
</dbReference>